<dbReference type="PROSITE" id="PS52015">
    <property type="entry name" value="TONB_CTD"/>
    <property type="match status" value="1"/>
</dbReference>
<dbReference type="Pfam" id="PF03544">
    <property type="entry name" value="TonB_C"/>
    <property type="match status" value="1"/>
</dbReference>
<dbReference type="GO" id="GO:0030288">
    <property type="term" value="C:outer membrane-bounded periplasmic space"/>
    <property type="evidence" value="ECO:0007669"/>
    <property type="project" value="InterPro"/>
</dbReference>
<accession>A0A3P1C468</accession>
<dbReference type="EMBL" id="RQJO01000007">
    <property type="protein sequence ID" value="RRB07614.1"/>
    <property type="molecule type" value="Genomic_DNA"/>
</dbReference>
<gene>
    <name evidence="2" type="ORF">EHT25_07490</name>
</gene>
<evidence type="ECO:0000259" key="1">
    <source>
        <dbReference type="PROSITE" id="PS52015"/>
    </source>
</evidence>
<organism evidence="2 3">
    <name type="scientific">Larkinella rosea</name>
    <dbReference type="NCBI Taxonomy" id="2025312"/>
    <lineage>
        <taxon>Bacteria</taxon>
        <taxon>Pseudomonadati</taxon>
        <taxon>Bacteroidota</taxon>
        <taxon>Cytophagia</taxon>
        <taxon>Cytophagales</taxon>
        <taxon>Spirosomataceae</taxon>
        <taxon>Larkinella</taxon>
    </lineage>
</organism>
<name>A0A3P1C468_9BACT</name>
<sequence>MLRCVILTLAIFLNGFRIFGQCVVSKDPEGRVITTCDVYPIQLEKTVGATYNRMVYLGSEFFTYPAWQQGTVQLGGREIACQLSFHLVSGELSYQLNNAETPERVQPEAFTVGGHRFIRLPIGSGSNNKVFLQVVNNGTTKLLKHLKTRLVNLASSDGYQKREGFSGRYEILETYYLKKGNANPEQINLTKKSILSVLEDQSEQLAARLPDKNITPESVVNILKYYDELTSELSEKKLTLGSDPVFKQTLRKRIAYPTQARLNHVYGRTYVSFDVDTNGNIQNIALISPDNAGYGFDQEVKQGLKKLPPLNPEYAGSYLLPIAFTYTKSYGTPVTFVPINKLPADRVKDLVELEEITIPLTVAYRSFPEVDGREVWGYYK</sequence>
<dbReference type="OrthoDB" id="928068at2"/>
<dbReference type="InterPro" id="IPR003538">
    <property type="entry name" value="TonB"/>
</dbReference>
<keyword evidence="3" id="KW-1185">Reference proteome</keyword>
<reference evidence="2 3" key="1">
    <citation type="submission" date="2018-11" db="EMBL/GenBank/DDBJ databases">
        <authorList>
            <person name="Zhou Z."/>
            <person name="Wang G."/>
        </authorList>
    </citation>
    <scope>NUCLEOTIDE SEQUENCE [LARGE SCALE GENOMIC DNA]</scope>
    <source>
        <strain evidence="2 3">KCTC52004</strain>
    </source>
</reference>
<dbReference type="GO" id="GO:0055085">
    <property type="term" value="P:transmembrane transport"/>
    <property type="evidence" value="ECO:0007669"/>
    <property type="project" value="InterPro"/>
</dbReference>
<dbReference type="Proteomes" id="UP000271925">
    <property type="component" value="Unassembled WGS sequence"/>
</dbReference>
<dbReference type="SUPFAM" id="SSF74653">
    <property type="entry name" value="TolA/TonB C-terminal domain"/>
    <property type="match status" value="1"/>
</dbReference>
<evidence type="ECO:0000313" key="3">
    <source>
        <dbReference type="Proteomes" id="UP000271925"/>
    </source>
</evidence>
<dbReference type="PRINTS" id="PR01374">
    <property type="entry name" value="TONBPROTEIN"/>
</dbReference>
<feature type="domain" description="TonB C-terminal" evidence="1">
    <location>
        <begin position="241"/>
        <end position="333"/>
    </location>
</feature>
<protein>
    <recommendedName>
        <fullName evidence="1">TonB C-terminal domain-containing protein</fullName>
    </recommendedName>
</protein>
<dbReference type="InterPro" id="IPR037682">
    <property type="entry name" value="TonB_C"/>
</dbReference>
<dbReference type="GO" id="GO:0015891">
    <property type="term" value="P:siderophore transport"/>
    <property type="evidence" value="ECO:0007669"/>
    <property type="project" value="InterPro"/>
</dbReference>
<evidence type="ECO:0000313" key="2">
    <source>
        <dbReference type="EMBL" id="RRB07614.1"/>
    </source>
</evidence>
<proteinExistence type="predicted"/>
<dbReference type="AlphaFoldDB" id="A0A3P1C468"/>
<dbReference type="GO" id="GO:0031992">
    <property type="term" value="F:energy transducer activity"/>
    <property type="evidence" value="ECO:0007669"/>
    <property type="project" value="InterPro"/>
</dbReference>
<comment type="caution">
    <text evidence="2">The sequence shown here is derived from an EMBL/GenBank/DDBJ whole genome shotgun (WGS) entry which is preliminary data.</text>
</comment>
<dbReference type="Gene3D" id="3.30.1150.10">
    <property type="match status" value="1"/>
</dbReference>